<accession>A0ABN9SNM6</accession>
<dbReference type="Proteomes" id="UP001189429">
    <property type="component" value="Unassembled WGS sequence"/>
</dbReference>
<sequence length="72" mass="7544">IAASRAAGRARPVRTGGCVAREPAAAGLPREGGGGVWRRRRRRESARHVAAAGAPPQRPLAHRAPARHALRG</sequence>
<evidence type="ECO:0000313" key="3">
    <source>
        <dbReference type="Proteomes" id="UP001189429"/>
    </source>
</evidence>
<feature type="compositionally biased region" description="Basic residues" evidence="1">
    <location>
        <begin position="60"/>
        <end position="72"/>
    </location>
</feature>
<feature type="region of interest" description="Disordered" evidence="1">
    <location>
        <begin position="1"/>
        <end position="72"/>
    </location>
</feature>
<evidence type="ECO:0000256" key="1">
    <source>
        <dbReference type="SAM" id="MobiDB-lite"/>
    </source>
</evidence>
<name>A0ABN9SNM6_9DINO</name>
<proteinExistence type="predicted"/>
<evidence type="ECO:0000313" key="2">
    <source>
        <dbReference type="EMBL" id="CAK0833455.1"/>
    </source>
</evidence>
<feature type="non-terminal residue" evidence="2">
    <location>
        <position position="72"/>
    </location>
</feature>
<protein>
    <submittedName>
        <fullName evidence="2">Uncharacterized protein</fullName>
    </submittedName>
</protein>
<dbReference type="EMBL" id="CAUYUJ010012220">
    <property type="protein sequence ID" value="CAK0833455.1"/>
    <property type="molecule type" value="Genomic_DNA"/>
</dbReference>
<organism evidence="2 3">
    <name type="scientific">Prorocentrum cordatum</name>
    <dbReference type="NCBI Taxonomy" id="2364126"/>
    <lineage>
        <taxon>Eukaryota</taxon>
        <taxon>Sar</taxon>
        <taxon>Alveolata</taxon>
        <taxon>Dinophyceae</taxon>
        <taxon>Prorocentrales</taxon>
        <taxon>Prorocentraceae</taxon>
        <taxon>Prorocentrum</taxon>
    </lineage>
</organism>
<comment type="caution">
    <text evidence="2">The sequence shown here is derived from an EMBL/GenBank/DDBJ whole genome shotgun (WGS) entry which is preliminary data.</text>
</comment>
<gene>
    <name evidence="2" type="ORF">PCOR1329_LOCUS31164</name>
</gene>
<reference evidence="2" key="1">
    <citation type="submission" date="2023-10" db="EMBL/GenBank/DDBJ databases">
        <authorList>
            <person name="Chen Y."/>
            <person name="Shah S."/>
            <person name="Dougan E. K."/>
            <person name="Thang M."/>
            <person name="Chan C."/>
        </authorList>
    </citation>
    <scope>NUCLEOTIDE SEQUENCE [LARGE SCALE GENOMIC DNA]</scope>
</reference>
<keyword evidence="3" id="KW-1185">Reference proteome</keyword>
<feature type="non-terminal residue" evidence="2">
    <location>
        <position position="1"/>
    </location>
</feature>